<evidence type="ECO:0000256" key="2">
    <source>
        <dbReference type="SAM" id="Phobius"/>
    </source>
</evidence>
<reference evidence="3" key="1">
    <citation type="submission" date="2023-10" db="EMBL/GenBank/DDBJ databases">
        <title>Genome assembly of Pristionchus species.</title>
        <authorList>
            <person name="Yoshida K."/>
            <person name="Sommer R.J."/>
        </authorList>
    </citation>
    <scope>NUCLEOTIDE SEQUENCE</scope>
    <source>
        <strain evidence="3">RS5133</strain>
    </source>
</reference>
<sequence>SPPLLSRFHSSPSPSSSIPLNTSPMNSTRSSSNTTTSLESYEETTSVIQMAELALICVFIGFIILCTALYICTRVIRHKHIKQSRQMEMNARDPLKEETTEKNNA</sequence>
<protein>
    <submittedName>
        <fullName evidence="3">Uncharacterized protein</fullName>
    </submittedName>
</protein>
<feature type="compositionally biased region" description="Basic and acidic residues" evidence="1">
    <location>
        <begin position="90"/>
        <end position="105"/>
    </location>
</feature>
<feature type="non-terminal residue" evidence="3">
    <location>
        <position position="1"/>
    </location>
</feature>
<feature type="region of interest" description="Disordered" evidence="1">
    <location>
        <begin position="82"/>
        <end position="105"/>
    </location>
</feature>
<feature type="region of interest" description="Disordered" evidence="1">
    <location>
        <begin position="1"/>
        <end position="40"/>
    </location>
</feature>
<gene>
    <name evidence="3" type="ORF">PFISCL1PPCAC_27301</name>
</gene>
<proteinExistence type="predicted"/>
<dbReference type="Proteomes" id="UP001432322">
    <property type="component" value="Unassembled WGS sequence"/>
</dbReference>
<evidence type="ECO:0000313" key="4">
    <source>
        <dbReference type="Proteomes" id="UP001432322"/>
    </source>
</evidence>
<name>A0AAV5WUY4_9BILA</name>
<keyword evidence="2" id="KW-0472">Membrane</keyword>
<keyword evidence="2" id="KW-1133">Transmembrane helix</keyword>
<accession>A0AAV5WUY4</accession>
<feature type="transmembrane region" description="Helical" evidence="2">
    <location>
        <begin position="53"/>
        <end position="76"/>
    </location>
</feature>
<organism evidence="3 4">
    <name type="scientific">Pristionchus fissidentatus</name>
    <dbReference type="NCBI Taxonomy" id="1538716"/>
    <lineage>
        <taxon>Eukaryota</taxon>
        <taxon>Metazoa</taxon>
        <taxon>Ecdysozoa</taxon>
        <taxon>Nematoda</taxon>
        <taxon>Chromadorea</taxon>
        <taxon>Rhabditida</taxon>
        <taxon>Rhabditina</taxon>
        <taxon>Diplogasteromorpha</taxon>
        <taxon>Diplogasteroidea</taxon>
        <taxon>Neodiplogasteridae</taxon>
        <taxon>Pristionchus</taxon>
    </lineage>
</organism>
<evidence type="ECO:0000256" key="1">
    <source>
        <dbReference type="SAM" id="MobiDB-lite"/>
    </source>
</evidence>
<dbReference type="EMBL" id="BTSY01000007">
    <property type="protein sequence ID" value="GMT36004.1"/>
    <property type="molecule type" value="Genomic_DNA"/>
</dbReference>
<keyword evidence="2" id="KW-0812">Transmembrane</keyword>
<evidence type="ECO:0000313" key="3">
    <source>
        <dbReference type="EMBL" id="GMT36004.1"/>
    </source>
</evidence>
<comment type="caution">
    <text evidence="3">The sequence shown here is derived from an EMBL/GenBank/DDBJ whole genome shotgun (WGS) entry which is preliminary data.</text>
</comment>
<dbReference type="AlphaFoldDB" id="A0AAV5WUY4"/>
<keyword evidence="4" id="KW-1185">Reference proteome</keyword>